<dbReference type="SMART" id="SM00749">
    <property type="entry name" value="BON"/>
    <property type="match status" value="2"/>
</dbReference>
<dbReference type="Proteomes" id="UP000074119">
    <property type="component" value="Chromosome"/>
</dbReference>
<feature type="domain" description="BON" evidence="3">
    <location>
        <begin position="124"/>
        <end position="190"/>
    </location>
</feature>
<sequence length="190" mass="20552">MIQFQRYALALLLIGLLSGCTQILTATTDTPIAEDPGSRSLGSYLDDEIIETKALVNIRKTDPALQSARIAVTSHNGIVLLTGNVPNSRLSSVAGEVANEVKKVRKVHNELTVGTDVSMLARSNDAWISTKVKSRLSLDDKLDASKIKVVTENGVVYLMGLVSKSESDVATKIVSETSGVQKVVRVFEYY</sequence>
<evidence type="ECO:0000256" key="1">
    <source>
        <dbReference type="ARBA" id="ARBA00022729"/>
    </source>
</evidence>
<dbReference type="RefSeq" id="WP_008251601.1">
    <property type="nucleotide sequence ID" value="NZ_CP014544.1"/>
</dbReference>
<protein>
    <submittedName>
        <fullName evidence="4">Phospholipid-binding protein</fullName>
    </submittedName>
</protein>
<proteinExistence type="predicted"/>
<dbReference type="AlphaFoldDB" id="A0A127M892"/>
<dbReference type="InterPro" id="IPR014004">
    <property type="entry name" value="Transpt-assoc_nodulatn_dom_bac"/>
</dbReference>
<dbReference type="STRING" id="1470434.AZF00_14635"/>
<organism evidence="4 5">
    <name type="scientific">Zhongshania aliphaticivorans</name>
    <dbReference type="NCBI Taxonomy" id="1470434"/>
    <lineage>
        <taxon>Bacteria</taxon>
        <taxon>Pseudomonadati</taxon>
        <taxon>Pseudomonadota</taxon>
        <taxon>Gammaproteobacteria</taxon>
        <taxon>Cellvibrionales</taxon>
        <taxon>Spongiibacteraceae</taxon>
        <taxon>Zhongshania</taxon>
    </lineage>
</organism>
<evidence type="ECO:0000259" key="3">
    <source>
        <dbReference type="PROSITE" id="PS50914"/>
    </source>
</evidence>
<reference evidence="4 5" key="1">
    <citation type="submission" date="2015-12" db="EMBL/GenBank/DDBJ databases">
        <authorList>
            <person name="Shamseldin A."/>
            <person name="Moawad H."/>
            <person name="Abd El-Rahim W.M."/>
            <person name="Sadowsky M.J."/>
        </authorList>
    </citation>
    <scope>NUCLEOTIDE SEQUENCE [LARGE SCALE GENOMIC DNA]</scope>
    <source>
        <strain evidence="4 5">SM2</strain>
    </source>
</reference>
<keyword evidence="1 2" id="KW-0732">Signal</keyword>
<dbReference type="PROSITE" id="PS51257">
    <property type="entry name" value="PROKAR_LIPOPROTEIN"/>
    <property type="match status" value="1"/>
</dbReference>
<dbReference type="PANTHER" id="PTHR34606:SF4">
    <property type="entry name" value="OUTER MEMBRANE LIPOPROTEIN DOLP"/>
    <property type="match status" value="1"/>
</dbReference>
<evidence type="ECO:0000313" key="4">
    <source>
        <dbReference type="EMBL" id="AMO69464.1"/>
    </source>
</evidence>
<dbReference type="EMBL" id="CP014544">
    <property type="protein sequence ID" value="AMO69464.1"/>
    <property type="molecule type" value="Genomic_DNA"/>
</dbReference>
<feature type="domain" description="BON" evidence="3">
    <location>
        <begin position="46"/>
        <end position="115"/>
    </location>
</feature>
<dbReference type="PROSITE" id="PS50914">
    <property type="entry name" value="BON"/>
    <property type="match status" value="2"/>
</dbReference>
<dbReference type="InterPro" id="IPR007055">
    <property type="entry name" value="BON_dom"/>
</dbReference>
<name>A0A127M892_9GAMM</name>
<evidence type="ECO:0000256" key="2">
    <source>
        <dbReference type="SAM" id="SignalP"/>
    </source>
</evidence>
<feature type="signal peptide" evidence="2">
    <location>
        <begin position="1"/>
        <end position="26"/>
    </location>
</feature>
<dbReference type="Pfam" id="PF04972">
    <property type="entry name" value="BON"/>
    <property type="match status" value="2"/>
</dbReference>
<gene>
    <name evidence="4" type="ORF">AZF00_14635</name>
</gene>
<dbReference type="KEGG" id="zal:AZF00_14635"/>
<evidence type="ECO:0000313" key="5">
    <source>
        <dbReference type="Proteomes" id="UP000074119"/>
    </source>
</evidence>
<accession>A0A127M892</accession>
<dbReference type="PANTHER" id="PTHR34606">
    <property type="entry name" value="BON DOMAIN-CONTAINING PROTEIN"/>
    <property type="match status" value="1"/>
</dbReference>
<feature type="chain" id="PRO_5007275152" evidence="2">
    <location>
        <begin position="27"/>
        <end position="190"/>
    </location>
</feature>
<dbReference type="InterPro" id="IPR051686">
    <property type="entry name" value="Lipoprotein_DolP"/>
</dbReference>
<dbReference type="Gene3D" id="3.30.1340.30">
    <property type="match status" value="1"/>
</dbReference>